<dbReference type="PANTHER" id="PTHR43479">
    <property type="entry name" value="ACREF/ENVCD OPERON REPRESSOR-RELATED"/>
    <property type="match status" value="1"/>
</dbReference>
<dbReference type="InterPro" id="IPR050624">
    <property type="entry name" value="HTH-type_Tx_Regulator"/>
</dbReference>
<feature type="domain" description="HTH tetR-type" evidence="3">
    <location>
        <begin position="7"/>
        <end position="67"/>
    </location>
</feature>
<dbReference type="AlphaFoldDB" id="A0A1Y1CFS2"/>
<evidence type="ECO:0000313" key="4">
    <source>
        <dbReference type="EMBL" id="BAX79217.1"/>
    </source>
</evidence>
<dbReference type="SUPFAM" id="SSF46689">
    <property type="entry name" value="Homeodomain-like"/>
    <property type="match status" value="1"/>
</dbReference>
<dbReference type="InterPro" id="IPR009057">
    <property type="entry name" value="Homeodomain-like_sf"/>
</dbReference>
<dbReference type="Gene3D" id="1.10.357.10">
    <property type="entry name" value="Tetracycline Repressor, domain 2"/>
    <property type="match status" value="1"/>
</dbReference>
<evidence type="ECO:0000256" key="1">
    <source>
        <dbReference type="ARBA" id="ARBA00023125"/>
    </source>
</evidence>
<dbReference type="KEGG" id="mbas:ALGA_0828"/>
<dbReference type="Pfam" id="PF00440">
    <property type="entry name" value="TetR_N"/>
    <property type="match status" value="1"/>
</dbReference>
<accession>A0A1Y1CFS2</accession>
<sequence>MAKSDRVEIQERVTKVAMEMLLKFGLKGLNMVELARECGLAKATLYKIIGTKEDLIREIAFGIFNVNIIKILEPYKTIDDPAEATQEFLDNYLSYAIAGQKILIQQIYKEYPLIQKDVDDKFEDEMSSVYKKYMEWQEQGLIRQDINVEYCLDALQSLNDVYVTGHYSEKETIDRLRTAFRCLIRGMGILLK</sequence>
<gene>
    <name evidence="4" type="ORF">ALGA_0828</name>
</gene>
<proteinExistence type="predicted"/>
<dbReference type="RefSeq" id="WP_096428142.1">
    <property type="nucleotide sequence ID" value="NZ_AP018042.1"/>
</dbReference>
<evidence type="ECO:0000313" key="5">
    <source>
        <dbReference type="Proteomes" id="UP000218267"/>
    </source>
</evidence>
<organism evidence="4 5">
    <name type="scientific">Labilibaculum antarcticum</name>
    <dbReference type="NCBI Taxonomy" id="1717717"/>
    <lineage>
        <taxon>Bacteria</taxon>
        <taxon>Pseudomonadati</taxon>
        <taxon>Bacteroidota</taxon>
        <taxon>Bacteroidia</taxon>
        <taxon>Marinilabiliales</taxon>
        <taxon>Marinifilaceae</taxon>
        <taxon>Labilibaculum</taxon>
    </lineage>
</organism>
<dbReference type="PROSITE" id="PS50977">
    <property type="entry name" value="HTH_TETR_2"/>
    <property type="match status" value="1"/>
</dbReference>
<name>A0A1Y1CFS2_9BACT</name>
<keyword evidence="1 2" id="KW-0238">DNA-binding</keyword>
<dbReference type="OrthoDB" id="9812484at2"/>
<dbReference type="Proteomes" id="UP000218267">
    <property type="component" value="Chromosome"/>
</dbReference>
<reference evidence="5" key="2">
    <citation type="journal article" date="2020" name="Antonie Van Leeuwenhoek">
        <title>Labilibaculum antarcticum sp. nov., a novel facultative anaerobic, psychrotorelant bacterium isolated from marine sediment of Antarctica.</title>
        <authorList>
            <person name="Watanabe M."/>
            <person name="Kojima H."/>
            <person name="Fukui M."/>
        </authorList>
    </citation>
    <scope>NUCLEOTIDE SEQUENCE [LARGE SCALE GENOMIC DNA]</scope>
    <source>
        <strain evidence="5">SPP2</strain>
    </source>
</reference>
<evidence type="ECO:0000259" key="3">
    <source>
        <dbReference type="PROSITE" id="PS50977"/>
    </source>
</evidence>
<dbReference type="GO" id="GO:0003677">
    <property type="term" value="F:DNA binding"/>
    <property type="evidence" value="ECO:0007669"/>
    <property type="project" value="UniProtKB-UniRule"/>
</dbReference>
<evidence type="ECO:0000256" key="2">
    <source>
        <dbReference type="PROSITE-ProRule" id="PRU00335"/>
    </source>
</evidence>
<reference evidence="4 5" key="1">
    <citation type="journal article" date="2018" name="Mar. Genomics">
        <title>Complete genome sequence of Marinifilaceae bacterium strain SPP2, isolated from the Antarctic marine sediment.</title>
        <authorList>
            <person name="Watanabe M."/>
            <person name="Kojima H."/>
            <person name="Fukui M."/>
        </authorList>
    </citation>
    <scope>NUCLEOTIDE SEQUENCE [LARGE SCALE GENOMIC DNA]</scope>
    <source>
        <strain evidence="4 5">SPP2</strain>
    </source>
</reference>
<dbReference type="EMBL" id="AP018042">
    <property type="protein sequence ID" value="BAX79217.1"/>
    <property type="molecule type" value="Genomic_DNA"/>
</dbReference>
<dbReference type="Gene3D" id="1.10.10.60">
    <property type="entry name" value="Homeodomain-like"/>
    <property type="match status" value="1"/>
</dbReference>
<feature type="DNA-binding region" description="H-T-H motif" evidence="2">
    <location>
        <begin position="30"/>
        <end position="49"/>
    </location>
</feature>
<protein>
    <submittedName>
        <fullName evidence="4">TetR family transcriptional regulator</fullName>
    </submittedName>
</protein>
<keyword evidence="5" id="KW-1185">Reference proteome</keyword>
<dbReference type="InterPro" id="IPR001647">
    <property type="entry name" value="HTH_TetR"/>
</dbReference>
<dbReference type="PANTHER" id="PTHR43479:SF11">
    <property type="entry name" value="ACREF_ENVCD OPERON REPRESSOR-RELATED"/>
    <property type="match status" value="1"/>
</dbReference>